<dbReference type="EMBL" id="JAUDFV010000153">
    <property type="protein sequence ID" value="KAL2717444.1"/>
    <property type="molecule type" value="Genomic_DNA"/>
</dbReference>
<dbReference type="SUPFAM" id="SSF56741">
    <property type="entry name" value="Eukaryotic DNA topoisomerase I, N-terminal DNA-binding fragment"/>
    <property type="match status" value="1"/>
</dbReference>
<feature type="compositionally biased region" description="Acidic residues" evidence="1">
    <location>
        <begin position="28"/>
        <end position="45"/>
    </location>
</feature>
<evidence type="ECO:0000313" key="3">
    <source>
        <dbReference type="Proteomes" id="UP001607302"/>
    </source>
</evidence>
<reference evidence="2 3" key="1">
    <citation type="journal article" date="2024" name="Ann. Entomol. Soc. Am.">
        <title>Genomic analyses of the southern and eastern yellowjacket wasps (Hymenoptera: Vespidae) reveal evolutionary signatures of social life.</title>
        <authorList>
            <person name="Catto M.A."/>
            <person name="Caine P.B."/>
            <person name="Orr S.E."/>
            <person name="Hunt B.G."/>
            <person name="Goodisman M.A.D."/>
        </authorList>
    </citation>
    <scope>NUCLEOTIDE SEQUENCE [LARGE SCALE GENOMIC DNA]</scope>
    <source>
        <strain evidence="2">233</strain>
        <tissue evidence="2">Head and thorax</tissue>
    </source>
</reference>
<dbReference type="AlphaFoldDB" id="A0ABD2AA07"/>
<dbReference type="InterPro" id="IPR036202">
    <property type="entry name" value="TopoI_DNA-bd_euk_N_sf"/>
</dbReference>
<accession>A0ABD2AA07</accession>
<organism evidence="2 3">
    <name type="scientific">Vespula squamosa</name>
    <name type="common">Southern yellow jacket</name>
    <name type="synonym">Wasp</name>
    <dbReference type="NCBI Taxonomy" id="30214"/>
    <lineage>
        <taxon>Eukaryota</taxon>
        <taxon>Metazoa</taxon>
        <taxon>Ecdysozoa</taxon>
        <taxon>Arthropoda</taxon>
        <taxon>Hexapoda</taxon>
        <taxon>Insecta</taxon>
        <taxon>Pterygota</taxon>
        <taxon>Neoptera</taxon>
        <taxon>Endopterygota</taxon>
        <taxon>Hymenoptera</taxon>
        <taxon>Apocrita</taxon>
        <taxon>Aculeata</taxon>
        <taxon>Vespoidea</taxon>
        <taxon>Vespidae</taxon>
        <taxon>Vespinae</taxon>
        <taxon>Vespula</taxon>
    </lineage>
</organism>
<proteinExistence type="predicted"/>
<comment type="caution">
    <text evidence="2">The sequence shown here is derived from an EMBL/GenBank/DDBJ whole genome shotgun (WGS) entry which is preliminary data.</text>
</comment>
<protein>
    <submittedName>
        <fullName evidence="2">Uncharacterized protein</fullName>
    </submittedName>
</protein>
<feature type="region of interest" description="Disordered" evidence="1">
    <location>
        <begin position="20"/>
        <end position="45"/>
    </location>
</feature>
<sequence length="87" mass="10686">MHLSDSTMKDFSKLWEYHRGTKKKKENQEEEEEKEEEEQEEEEQESWYMCRGRSFVRISFKSFHLLEVGTRERENAVNTHFLRVLTL</sequence>
<evidence type="ECO:0000256" key="1">
    <source>
        <dbReference type="SAM" id="MobiDB-lite"/>
    </source>
</evidence>
<name>A0ABD2AA07_VESSQ</name>
<keyword evidence="3" id="KW-1185">Reference proteome</keyword>
<evidence type="ECO:0000313" key="2">
    <source>
        <dbReference type="EMBL" id="KAL2717444.1"/>
    </source>
</evidence>
<dbReference type="Proteomes" id="UP001607302">
    <property type="component" value="Unassembled WGS sequence"/>
</dbReference>
<gene>
    <name evidence="2" type="ORF">V1478_013144</name>
</gene>